<feature type="transmembrane region" description="Helical" evidence="2">
    <location>
        <begin position="115"/>
        <end position="134"/>
    </location>
</feature>
<dbReference type="EMBL" id="BAABIS010000001">
    <property type="protein sequence ID" value="GAA4852287.1"/>
    <property type="molecule type" value="Genomic_DNA"/>
</dbReference>
<reference evidence="4" key="1">
    <citation type="journal article" date="2019" name="Int. J. Syst. Evol. Microbiol.">
        <title>The Global Catalogue of Microorganisms (GCM) 10K type strain sequencing project: providing services to taxonomists for standard genome sequencing and annotation.</title>
        <authorList>
            <consortium name="The Broad Institute Genomics Platform"/>
            <consortium name="The Broad Institute Genome Sequencing Center for Infectious Disease"/>
            <person name="Wu L."/>
            <person name="Ma J."/>
        </authorList>
    </citation>
    <scope>NUCLEOTIDE SEQUENCE [LARGE SCALE GENOMIC DNA]</scope>
    <source>
        <strain evidence="4">JCM 13006</strain>
    </source>
</reference>
<keyword evidence="2" id="KW-0812">Transmembrane</keyword>
<evidence type="ECO:0000313" key="4">
    <source>
        <dbReference type="Proteomes" id="UP001501752"/>
    </source>
</evidence>
<keyword evidence="2" id="KW-0472">Membrane</keyword>
<sequence length="444" mass="45999">MSGSATLRPSTVAEPVRSQGHRRHRRARSRVRMPLAVTAATQAVWLFWWAATDHRAPAAGYGGADPYGLYTAALRGSVRLAGGAGPLALAQTTLAALALGYTAAALARLGTRARWTAPTALLLAAAPPTGAFVVALAPDVPSTVCAVLATAAALRLLARRADGTLDGRGPVLRLDLLVLAAALLGLGTLHPHGPLVVLLTAVPLLLLLGGARRRIALATAVAVVVPVVLGIVRIPGVHRPPAHTVHALRLGDLAVAYHRDPGAFTAAERADLAAAAPLADWDLAGERCYRAPEFTGPADQWTTLLGRRPDLVLAARLCRGQLAWSVGPGPAELGGATGVAAPGTTGGPLGRAAAWLHTAFRVPQLDWLLWRGATWSWIACAALLVHARRHRLPAALPVGAAVLLAVQAGLLATATGQDHRTMAPALFLGPLLLTLVTAPRRRNA</sequence>
<dbReference type="Proteomes" id="UP001501752">
    <property type="component" value="Unassembled WGS sequence"/>
</dbReference>
<evidence type="ECO:0000313" key="3">
    <source>
        <dbReference type="EMBL" id="GAA4852287.1"/>
    </source>
</evidence>
<feature type="transmembrane region" description="Helical" evidence="2">
    <location>
        <begin position="394"/>
        <end position="415"/>
    </location>
</feature>
<evidence type="ECO:0008006" key="5">
    <source>
        <dbReference type="Google" id="ProtNLM"/>
    </source>
</evidence>
<feature type="transmembrane region" description="Helical" evidence="2">
    <location>
        <begin position="215"/>
        <end position="234"/>
    </location>
</feature>
<feature type="compositionally biased region" description="Basic residues" evidence="1">
    <location>
        <begin position="19"/>
        <end position="29"/>
    </location>
</feature>
<keyword evidence="2" id="KW-1133">Transmembrane helix</keyword>
<proteinExistence type="predicted"/>
<organism evidence="3 4">
    <name type="scientific">Kitasatospora terrestris</name>
    <dbReference type="NCBI Taxonomy" id="258051"/>
    <lineage>
        <taxon>Bacteria</taxon>
        <taxon>Bacillati</taxon>
        <taxon>Actinomycetota</taxon>
        <taxon>Actinomycetes</taxon>
        <taxon>Kitasatosporales</taxon>
        <taxon>Streptomycetaceae</taxon>
        <taxon>Kitasatospora</taxon>
    </lineage>
</organism>
<feature type="transmembrane region" description="Helical" evidence="2">
    <location>
        <begin position="192"/>
        <end position="208"/>
    </location>
</feature>
<evidence type="ECO:0000256" key="2">
    <source>
        <dbReference type="SAM" id="Phobius"/>
    </source>
</evidence>
<protein>
    <recommendedName>
        <fullName evidence="5">Glycosyltransferase RgtA/B/C/D-like domain-containing protein</fullName>
    </recommendedName>
</protein>
<feature type="region of interest" description="Disordered" evidence="1">
    <location>
        <begin position="1"/>
        <end position="29"/>
    </location>
</feature>
<comment type="caution">
    <text evidence="3">The sequence shown here is derived from an EMBL/GenBank/DDBJ whole genome shotgun (WGS) entry which is preliminary data.</text>
</comment>
<feature type="transmembrane region" description="Helical" evidence="2">
    <location>
        <begin position="421"/>
        <end position="438"/>
    </location>
</feature>
<name>A0ABP9DRE1_9ACTN</name>
<keyword evidence="4" id="KW-1185">Reference proteome</keyword>
<feature type="transmembrane region" description="Helical" evidence="2">
    <location>
        <begin position="31"/>
        <end position="51"/>
    </location>
</feature>
<feature type="transmembrane region" description="Helical" evidence="2">
    <location>
        <begin position="84"/>
        <end position="103"/>
    </location>
</feature>
<gene>
    <name evidence="3" type="ORF">GCM10023235_31730</name>
</gene>
<evidence type="ECO:0000256" key="1">
    <source>
        <dbReference type="SAM" id="MobiDB-lite"/>
    </source>
</evidence>
<feature type="transmembrane region" description="Helical" evidence="2">
    <location>
        <begin position="368"/>
        <end position="387"/>
    </location>
</feature>
<dbReference type="RefSeq" id="WP_345697480.1">
    <property type="nucleotide sequence ID" value="NZ_BAABIS010000001.1"/>
</dbReference>
<accession>A0ABP9DRE1</accession>